<evidence type="ECO:0000313" key="5">
    <source>
        <dbReference type="Proteomes" id="UP001470230"/>
    </source>
</evidence>
<comment type="caution">
    <text evidence="4">The sequence shown here is derived from an EMBL/GenBank/DDBJ whole genome shotgun (WGS) entry which is preliminary data.</text>
</comment>
<evidence type="ECO:0000256" key="2">
    <source>
        <dbReference type="ARBA" id="ARBA00023134"/>
    </source>
</evidence>
<dbReference type="NCBIfam" id="TIGR00231">
    <property type="entry name" value="small_GTP"/>
    <property type="match status" value="1"/>
</dbReference>
<reference evidence="4 5" key="1">
    <citation type="submission" date="2024-04" db="EMBL/GenBank/DDBJ databases">
        <title>Tritrichomonas musculus Genome.</title>
        <authorList>
            <person name="Alves-Ferreira E."/>
            <person name="Grigg M."/>
            <person name="Lorenzi H."/>
            <person name="Galac M."/>
        </authorList>
    </citation>
    <scope>NUCLEOTIDE SEQUENCE [LARGE SCALE GENOMIC DNA]</scope>
    <source>
        <strain evidence="4 5">EAF2021</strain>
    </source>
</reference>
<protein>
    <recommendedName>
        <fullName evidence="6">Small GTP-binding protein</fullName>
    </recommendedName>
</protein>
<keyword evidence="1" id="KW-0547">Nucleotide-binding</keyword>
<keyword evidence="2" id="KW-0342">GTP-binding</keyword>
<proteinExistence type="predicted"/>
<dbReference type="PROSITE" id="PS51419">
    <property type="entry name" value="RAB"/>
    <property type="match status" value="1"/>
</dbReference>
<dbReference type="InterPro" id="IPR027417">
    <property type="entry name" value="P-loop_NTPase"/>
</dbReference>
<dbReference type="InterPro" id="IPR005225">
    <property type="entry name" value="Small_GTP-bd"/>
</dbReference>
<dbReference type="EMBL" id="JAPFFF010000003">
    <property type="protein sequence ID" value="KAK8895042.1"/>
    <property type="molecule type" value="Genomic_DNA"/>
</dbReference>
<sequence>MAAKPPQADQKSSSPAPSKPSTQPVCKIAFLGGAGVGKTSLINRFMYDQFTRNYETTVGVDYFTKSMNVDDTTMSLQIWDTAGQEQFQSLVPSYIRNTGIVIIVYDVSDPKTLESAKTWFDTTTKIRGNDVRCVLAGNKIDLSSNVEESDVDEFIKANPMPHLLVSAKTGEKVTDLFVLAAREAYKSEITKKDTITVTAQTVTTVPESKSSGCC</sequence>
<dbReference type="PRINTS" id="PR00449">
    <property type="entry name" value="RASTRNSFRMNG"/>
</dbReference>
<dbReference type="SUPFAM" id="SSF52540">
    <property type="entry name" value="P-loop containing nucleoside triphosphate hydrolases"/>
    <property type="match status" value="1"/>
</dbReference>
<keyword evidence="5" id="KW-1185">Reference proteome</keyword>
<evidence type="ECO:0000256" key="1">
    <source>
        <dbReference type="ARBA" id="ARBA00022741"/>
    </source>
</evidence>
<feature type="region of interest" description="Disordered" evidence="3">
    <location>
        <begin position="1"/>
        <end position="22"/>
    </location>
</feature>
<accession>A0ABR2KV89</accession>
<evidence type="ECO:0000256" key="3">
    <source>
        <dbReference type="SAM" id="MobiDB-lite"/>
    </source>
</evidence>
<dbReference type="SMART" id="SM00173">
    <property type="entry name" value="RAS"/>
    <property type="match status" value="1"/>
</dbReference>
<dbReference type="InterPro" id="IPR050227">
    <property type="entry name" value="Rab"/>
</dbReference>
<dbReference type="PROSITE" id="PS51420">
    <property type="entry name" value="RHO"/>
    <property type="match status" value="1"/>
</dbReference>
<dbReference type="SMART" id="SM00174">
    <property type="entry name" value="RHO"/>
    <property type="match status" value="1"/>
</dbReference>
<dbReference type="PROSITE" id="PS51421">
    <property type="entry name" value="RAS"/>
    <property type="match status" value="1"/>
</dbReference>
<dbReference type="Pfam" id="PF00071">
    <property type="entry name" value="Ras"/>
    <property type="match status" value="1"/>
</dbReference>
<gene>
    <name evidence="4" type="ORF">M9Y10_023484</name>
</gene>
<dbReference type="PANTHER" id="PTHR47977">
    <property type="entry name" value="RAS-RELATED PROTEIN RAB"/>
    <property type="match status" value="1"/>
</dbReference>
<evidence type="ECO:0000313" key="4">
    <source>
        <dbReference type="EMBL" id="KAK8895042.1"/>
    </source>
</evidence>
<evidence type="ECO:0008006" key="6">
    <source>
        <dbReference type="Google" id="ProtNLM"/>
    </source>
</evidence>
<dbReference type="Proteomes" id="UP001470230">
    <property type="component" value="Unassembled WGS sequence"/>
</dbReference>
<name>A0ABR2KV89_9EUKA</name>
<dbReference type="InterPro" id="IPR001806">
    <property type="entry name" value="Small_GTPase"/>
</dbReference>
<dbReference type="SMART" id="SM00175">
    <property type="entry name" value="RAB"/>
    <property type="match status" value="1"/>
</dbReference>
<dbReference type="SMART" id="SM00176">
    <property type="entry name" value="RAN"/>
    <property type="match status" value="1"/>
</dbReference>
<dbReference type="Gene3D" id="3.40.50.300">
    <property type="entry name" value="P-loop containing nucleotide triphosphate hydrolases"/>
    <property type="match status" value="1"/>
</dbReference>
<organism evidence="4 5">
    <name type="scientific">Tritrichomonas musculus</name>
    <dbReference type="NCBI Taxonomy" id="1915356"/>
    <lineage>
        <taxon>Eukaryota</taxon>
        <taxon>Metamonada</taxon>
        <taxon>Parabasalia</taxon>
        <taxon>Tritrichomonadida</taxon>
        <taxon>Tritrichomonadidae</taxon>
        <taxon>Tritrichomonas</taxon>
    </lineage>
</organism>